<dbReference type="OrthoDB" id="366350at2"/>
<reference evidence="2" key="1">
    <citation type="submission" date="2017-02" db="EMBL/GenBank/DDBJ databases">
        <authorList>
            <person name="Varghese N."/>
            <person name="Submissions S."/>
        </authorList>
    </citation>
    <scope>NUCLEOTIDE SEQUENCE [LARGE SCALE GENOMIC DNA]</scope>
    <source>
        <strain evidence="2">DSM 22270</strain>
    </source>
</reference>
<accession>A0A1T5B5X2</accession>
<evidence type="ECO:0008006" key="3">
    <source>
        <dbReference type="Google" id="ProtNLM"/>
    </source>
</evidence>
<sequence length="532" mass="57897">MNKSLNLVVMTALVVSACNTSEQSDQGKNSKLISLSPKTMRQIAAVDERYQSYNVETVEVAGGQFWKPYHLMDSLPDLAANSTYDVSQTNDQLYRQLKPIDLTDKRLLILAKGLAPAYVRMSGTWTNGIYFQDDDKPKMAKAPTGFVNVLSKKEFGGLLDFIKATDSKLVTSFAVSNGVRDAQGVWTPVQAQKLADFAKSVGGQIAAAELFNEPTMPTAGGEISKSYNAENFAKDMAAFNAWAEKAVPDMLVLGPGSVGEGSPNVSLQGMGMSILPTEDMLAAKPNPKFDVFSYHYYGAASMRMIRSGPFSVKAENALDAGWLLKTDTVAHYYAGLRDKYNPGIPLWITETAQAAGGGDPFSATFLDTFRYLYQMGSLAKKGVKVIMHNTLVASEYSLIDQDTHLPKPNYWAAYLWVKLMGTQVYEAGQGTEGVYVFAHNMKGRKGGVTLLVINTNKKEAPIHIDIDSEHYLLTSSQLEGQTVQLNGTELKLEDNSELPVLKGKPIKSGELTLPATSISFFAIPDAGLTGPK</sequence>
<dbReference type="Proteomes" id="UP000190897">
    <property type="component" value="Unassembled WGS sequence"/>
</dbReference>
<dbReference type="STRING" id="651661.SAMN05660293_00031"/>
<dbReference type="RefSeq" id="WP_141110147.1">
    <property type="nucleotide sequence ID" value="NZ_FUZA01000001.1"/>
</dbReference>
<dbReference type="Gene3D" id="3.20.20.80">
    <property type="entry name" value="Glycosidases"/>
    <property type="match status" value="1"/>
</dbReference>
<dbReference type="SUPFAM" id="SSF51445">
    <property type="entry name" value="(Trans)glycosidases"/>
    <property type="match status" value="1"/>
</dbReference>
<dbReference type="EMBL" id="FUZA01000001">
    <property type="protein sequence ID" value="SKB42652.1"/>
    <property type="molecule type" value="Genomic_DNA"/>
</dbReference>
<gene>
    <name evidence="1" type="ORF">SAMN05660293_00031</name>
</gene>
<protein>
    <recommendedName>
        <fullName evidence="3">Glycosyl hydrolase family 79, N-terminal domain</fullName>
    </recommendedName>
</protein>
<keyword evidence="2" id="KW-1185">Reference proteome</keyword>
<proteinExistence type="predicted"/>
<dbReference type="InterPro" id="IPR017853">
    <property type="entry name" value="GH"/>
</dbReference>
<dbReference type="PANTHER" id="PTHR46145:SF4">
    <property type="entry name" value="HEPARANASE"/>
    <property type="match status" value="1"/>
</dbReference>
<evidence type="ECO:0000313" key="1">
    <source>
        <dbReference type="EMBL" id="SKB42652.1"/>
    </source>
</evidence>
<organism evidence="1 2">
    <name type="scientific">Dyadobacter psychrophilus</name>
    <dbReference type="NCBI Taxonomy" id="651661"/>
    <lineage>
        <taxon>Bacteria</taxon>
        <taxon>Pseudomonadati</taxon>
        <taxon>Bacteroidota</taxon>
        <taxon>Cytophagia</taxon>
        <taxon>Cytophagales</taxon>
        <taxon>Spirosomataceae</taxon>
        <taxon>Dyadobacter</taxon>
    </lineage>
</organism>
<dbReference type="PANTHER" id="PTHR46145">
    <property type="entry name" value="HEPARANASE"/>
    <property type="match status" value="1"/>
</dbReference>
<dbReference type="AlphaFoldDB" id="A0A1T5B5X2"/>
<evidence type="ECO:0000313" key="2">
    <source>
        <dbReference type="Proteomes" id="UP000190897"/>
    </source>
</evidence>
<name>A0A1T5B5X2_9BACT</name>
<dbReference type="PROSITE" id="PS51257">
    <property type="entry name" value="PROKAR_LIPOPROTEIN"/>
    <property type="match status" value="1"/>
</dbReference>